<dbReference type="GO" id="GO:0020037">
    <property type="term" value="F:heme binding"/>
    <property type="evidence" value="ECO:0007669"/>
    <property type="project" value="InterPro"/>
</dbReference>
<comment type="cofactor">
    <cofactor evidence="1 5">
        <name>heme</name>
        <dbReference type="ChEBI" id="CHEBI:30413"/>
    </cofactor>
</comment>
<dbReference type="RefSeq" id="WP_065137194.1">
    <property type="nucleotide sequence ID" value="NZ_MAEM01000527.1"/>
</dbReference>
<dbReference type="PANTHER" id="PTHR24305:SF166">
    <property type="entry name" value="CYTOCHROME P450 12A4, MITOCHONDRIAL-RELATED"/>
    <property type="match status" value="1"/>
</dbReference>
<keyword evidence="6" id="KW-0560">Oxidoreductase</keyword>
<dbReference type="InterPro" id="IPR017972">
    <property type="entry name" value="Cyt_P450_CS"/>
</dbReference>
<dbReference type="PRINTS" id="PR00465">
    <property type="entry name" value="EP450IV"/>
</dbReference>
<dbReference type="InterPro" id="IPR050121">
    <property type="entry name" value="Cytochrome_P450_monoxygenase"/>
</dbReference>
<evidence type="ECO:0000256" key="5">
    <source>
        <dbReference type="PIRSR" id="PIRSR602403-1"/>
    </source>
</evidence>
<dbReference type="PROSITE" id="PS00086">
    <property type="entry name" value="CYTOCHROME_P450"/>
    <property type="match status" value="1"/>
</dbReference>
<evidence type="ECO:0000313" key="7">
    <source>
        <dbReference type="EMBL" id="OBR98326.1"/>
    </source>
</evidence>
<evidence type="ECO:0000256" key="6">
    <source>
        <dbReference type="RuleBase" id="RU000461"/>
    </source>
</evidence>
<feature type="binding site" description="axial binding residue" evidence="5">
    <location>
        <position position="358"/>
    </location>
    <ligand>
        <name>heme</name>
        <dbReference type="ChEBI" id="CHEBI:30413"/>
    </ligand>
    <ligandPart>
        <name>Fe</name>
        <dbReference type="ChEBI" id="CHEBI:18248"/>
    </ligandPart>
</feature>
<dbReference type="Proteomes" id="UP000093757">
    <property type="component" value="Unassembled WGS sequence"/>
</dbReference>
<dbReference type="Gene3D" id="1.10.630.10">
    <property type="entry name" value="Cytochrome P450"/>
    <property type="match status" value="1"/>
</dbReference>
<proteinExistence type="inferred from homology"/>
<dbReference type="AlphaFoldDB" id="A0A1A6B7K0"/>
<comment type="similarity">
    <text evidence="2 6">Belongs to the cytochrome P450 family.</text>
</comment>
<gene>
    <name evidence="7" type="ORF">A9W98_35675</name>
</gene>
<evidence type="ECO:0000313" key="8">
    <source>
        <dbReference type="Proteomes" id="UP000093757"/>
    </source>
</evidence>
<dbReference type="GO" id="GO:0016705">
    <property type="term" value="F:oxidoreductase activity, acting on paired donors, with incorporation or reduction of molecular oxygen"/>
    <property type="evidence" value="ECO:0007669"/>
    <property type="project" value="InterPro"/>
</dbReference>
<evidence type="ECO:0000256" key="4">
    <source>
        <dbReference type="ARBA" id="ARBA00023004"/>
    </source>
</evidence>
<dbReference type="PRINTS" id="PR00385">
    <property type="entry name" value="P450"/>
</dbReference>
<keyword evidence="4 5" id="KW-0408">Iron</keyword>
<dbReference type="Pfam" id="PF00067">
    <property type="entry name" value="p450"/>
    <property type="match status" value="1"/>
</dbReference>
<dbReference type="GO" id="GO:0004497">
    <property type="term" value="F:monooxygenase activity"/>
    <property type="evidence" value="ECO:0007669"/>
    <property type="project" value="UniProtKB-KW"/>
</dbReference>
<dbReference type="InterPro" id="IPR002403">
    <property type="entry name" value="Cyt_P450_E_grp-IV"/>
</dbReference>
<reference evidence="7 8" key="1">
    <citation type="submission" date="2016-06" db="EMBL/GenBank/DDBJ databases">
        <authorList>
            <person name="Kjaerup R.B."/>
            <person name="Dalgaard T.S."/>
            <person name="Juul-Madsen H.R."/>
        </authorList>
    </citation>
    <scope>NUCLEOTIDE SEQUENCE [LARGE SCALE GENOMIC DNA]</scope>
    <source>
        <strain evidence="7 8">1245752.6</strain>
    </source>
</reference>
<keyword evidence="6" id="KW-0503">Monooxygenase</keyword>
<comment type="caution">
    <text evidence="7">The sequence shown here is derived from an EMBL/GenBank/DDBJ whole genome shotgun (WGS) entry which is preliminary data.</text>
</comment>
<keyword evidence="3 5" id="KW-0479">Metal-binding</keyword>
<dbReference type="SUPFAM" id="SSF48264">
    <property type="entry name" value="Cytochrome P450"/>
    <property type="match status" value="1"/>
</dbReference>
<dbReference type="InterPro" id="IPR001128">
    <property type="entry name" value="Cyt_P450"/>
</dbReference>
<evidence type="ECO:0000256" key="2">
    <source>
        <dbReference type="ARBA" id="ARBA00010617"/>
    </source>
</evidence>
<sequence>MLTQYRQQGPVIRRRNTVILLGAEANEFVFTNSEAFTWREAYQALIPVDGPTALIVSDGADHRRRRSFALPALQHRRVADYVQTMVDNTDAVIDGWRPGTRIEIYEQLRSVVRRNTAECLFGPRLAAHADFLGEQLQPLIDLTNLDASRRRMHRWLGSPLSRRGKAARNRIDELIYAEIAQARLRPRADDRLLTTLVNGRADRGHFLSDNEIRDMIVSLIADGYEVTSGAIAWAIYALLTVPGAWASAAAEVRRVLDGLPPTSGTLNELTYLNGVVHETVRLCTTIFARKVKRDLWFAGHHIRAGQRLIFSAYVTHRLPELWPQPWEFRPGRWDPSAPGYRKPTPYEFIPFGRGLHRCIGSAMAITQMTVMLARLLARTQLRLPTQHIRAHSIAALRPWPGLNVDIVERTAP</sequence>
<evidence type="ECO:0000256" key="3">
    <source>
        <dbReference type="ARBA" id="ARBA00022723"/>
    </source>
</evidence>
<evidence type="ECO:0000256" key="1">
    <source>
        <dbReference type="ARBA" id="ARBA00001971"/>
    </source>
</evidence>
<dbReference type="EMBL" id="MAEM01000527">
    <property type="protein sequence ID" value="OBR98326.1"/>
    <property type="molecule type" value="Genomic_DNA"/>
</dbReference>
<name>A0A1A6B7K0_MYCGO</name>
<dbReference type="OrthoDB" id="5290182at2"/>
<keyword evidence="5 6" id="KW-0349">Heme</keyword>
<protein>
    <submittedName>
        <fullName evidence="7">Cytochrome</fullName>
    </submittedName>
</protein>
<accession>A0A1A6B7K0</accession>
<dbReference type="GO" id="GO:0005506">
    <property type="term" value="F:iron ion binding"/>
    <property type="evidence" value="ECO:0007669"/>
    <property type="project" value="InterPro"/>
</dbReference>
<dbReference type="InterPro" id="IPR036396">
    <property type="entry name" value="Cyt_P450_sf"/>
</dbReference>
<dbReference type="PANTHER" id="PTHR24305">
    <property type="entry name" value="CYTOCHROME P450"/>
    <property type="match status" value="1"/>
</dbReference>
<organism evidence="7 8">
    <name type="scientific">Mycobacterium gordonae</name>
    <dbReference type="NCBI Taxonomy" id="1778"/>
    <lineage>
        <taxon>Bacteria</taxon>
        <taxon>Bacillati</taxon>
        <taxon>Actinomycetota</taxon>
        <taxon>Actinomycetes</taxon>
        <taxon>Mycobacteriales</taxon>
        <taxon>Mycobacteriaceae</taxon>
        <taxon>Mycobacterium</taxon>
    </lineage>
</organism>